<keyword evidence="3" id="KW-1185">Reference proteome</keyword>
<protein>
    <recommendedName>
        <fullName evidence="1">Carrier domain-containing protein</fullName>
    </recommendedName>
</protein>
<comment type="caution">
    <text evidence="2">The sequence shown here is derived from an EMBL/GenBank/DDBJ whole genome shotgun (WGS) entry which is preliminary data.</text>
</comment>
<reference evidence="2 3" key="1">
    <citation type="submission" date="2015-01" db="EMBL/GenBank/DDBJ databases">
        <title>Sequencing and annotation of Micromonospora carbonacea strain JXNU-1 genome.</title>
        <authorList>
            <person name="Long Z."/>
            <person name="Huang Y."/>
            <person name="Jiang Y."/>
        </authorList>
    </citation>
    <scope>NUCLEOTIDE SEQUENCE [LARGE SCALE GENOMIC DNA]</scope>
    <source>
        <strain evidence="2 3">JXNU-1</strain>
    </source>
</reference>
<feature type="domain" description="Carrier" evidence="1">
    <location>
        <begin position="2"/>
        <end position="81"/>
    </location>
</feature>
<dbReference type="EMBL" id="JXSX01000001">
    <property type="protein sequence ID" value="KIR66363.1"/>
    <property type="molecule type" value="Genomic_DNA"/>
</dbReference>
<dbReference type="AlphaFoldDB" id="A0A0D0W0L8"/>
<evidence type="ECO:0000313" key="2">
    <source>
        <dbReference type="EMBL" id="KIR66363.1"/>
    </source>
</evidence>
<dbReference type="GeneID" id="301305345"/>
<dbReference type="InterPro" id="IPR036736">
    <property type="entry name" value="ACP-like_sf"/>
</dbReference>
<gene>
    <name evidence="2" type="ORF">TK50_14665</name>
</gene>
<dbReference type="PATRIC" id="fig|47853.6.peg.3098"/>
<evidence type="ECO:0000313" key="3">
    <source>
        <dbReference type="Proteomes" id="UP000032254"/>
    </source>
</evidence>
<dbReference type="Proteomes" id="UP000032254">
    <property type="component" value="Unassembled WGS sequence"/>
</dbReference>
<sequence>MTDADSTLDQLVALLLRRQGNPVDSIGPDDRLLDLAVDSIDMAYLMSHFERQYDADFADEDFELSRYVTVGDLAKAIDARING</sequence>
<name>A0A0D0W0L8_9ACTN</name>
<dbReference type="OrthoDB" id="3395993at2"/>
<dbReference type="Gene3D" id="1.10.1200.10">
    <property type="entry name" value="ACP-like"/>
    <property type="match status" value="1"/>
</dbReference>
<dbReference type="RefSeq" id="WP_043963255.1">
    <property type="nucleotide sequence ID" value="NZ_JXSX01000001.1"/>
</dbReference>
<dbReference type="SUPFAM" id="SSF47336">
    <property type="entry name" value="ACP-like"/>
    <property type="match status" value="1"/>
</dbReference>
<dbReference type="InterPro" id="IPR009081">
    <property type="entry name" value="PP-bd_ACP"/>
</dbReference>
<dbReference type="Pfam" id="PF00550">
    <property type="entry name" value="PP-binding"/>
    <property type="match status" value="1"/>
</dbReference>
<proteinExistence type="predicted"/>
<organism evidence="2 3">
    <name type="scientific">Micromonospora haikouensis</name>
    <dbReference type="NCBI Taxonomy" id="686309"/>
    <lineage>
        <taxon>Bacteria</taxon>
        <taxon>Bacillati</taxon>
        <taxon>Actinomycetota</taxon>
        <taxon>Actinomycetes</taxon>
        <taxon>Micromonosporales</taxon>
        <taxon>Micromonosporaceae</taxon>
        <taxon>Micromonospora</taxon>
    </lineage>
</organism>
<dbReference type="PROSITE" id="PS50075">
    <property type="entry name" value="CARRIER"/>
    <property type="match status" value="1"/>
</dbReference>
<evidence type="ECO:0000259" key="1">
    <source>
        <dbReference type="PROSITE" id="PS50075"/>
    </source>
</evidence>
<accession>A0A0D0W0L8</accession>